<evidence type="ECO:0000313" key="1">
    <source>
        <dbReference type="EMBL" id="SHK70365.1"/>
    </source>
</evidence>
<dbReference type="EMBL" id="FRAC01000015">
    <property type="protein sequence ID" value="SHK70365.1"/>
    <property type="molecule type" value="Genomic_DNA"/>
</dbReference>
<keyword evidence="2" id="KW-1185">Reference proteome</keyword>
<evidence type="ECO:0000313" key="2">
    <source>
        <dbReference type="Proteomes" id="UP000184386"/>
    </source>
</evidence>
<protein>
    <recommendedName>
        <fullName evidence="3">Restriction alleviation protein Lar</fullName>
    </recommendedName>
</protein>
<reference evidence="1 2" key="1">
    <citation type="submission" date="2016-11" db="EMBL/GenBank/DDBJ databases">
        <authorList>
            <person name="Jaros S."/>
            <person name="Januszkiewicz K."/>
            <person name="Wedrychowicz H."/>
        </authorList>
    </citation>
    <scope>NUCLEOTIDE SEQUENCE [LARGE SCALE GENOMIC DNA]</scope>
    <source>
        <strain evidence="1 2">DSM 15929</strain>
    </source>
</reference>
<gene>
    <name evidence="1" type="ORF">SAMN02745136_03157</name>
</gene>
<accession>A0A1M6UM73</accession>
<dbReference type="AlphaFoldDB" id="A0A1M6UM73"/>
<dbReference type="Proteomes" id="UP000184386">
    <property type="component" value="Unassembled WGS sequence"/>
</dbReference>
<dbReference type="RefSeq" id="WP_084124315.1">
    <property type="nucleotide sequence ID" value="NZ_FRAC01000015.1"/>
</dbReference>
<evidence type="ECO:0008006" key="3">
    <source>
        <dbReference type="Google" id="ProtNLM"/>
    </source>
</evidence>
<proteinExistence type="predicted"/>
<name>A0A1M6UM73_9FIRM</name>
<organism evidence="1 2">
    <name type="scientific">Anaerocolumna jejuensis DSM 15929</name>
    <dbReference type="NCBI Taxonomy" id="1121322"/>
    <lineage>
        <taxon>Bacteria</taxon>
        <taxon>Bacillati</taxon>
        <taxon>Bacillota</taxon>
        <taxon>Clostridia</taxon>
        <taxon>Lachnospirales</taxon>
        <taxon>Lachnospiraceae</taxon>
        <taxon>Anaerocolumna</taxon>
    </lineage>
</organism>
<sequence>MRKEWIDIIPQIANDFDSIHQIKCPNCGKNEMEYIYIGDKKTKIGYLQIWCNECLKGIYVSRAVAPQNARFVTYDDDLKNIVPKYEFIEG</sequence>
<dbReference type="OrthoDB" id="2648199at2"/>